<feature type="region of interest" description="Disordered" evidence="1">
    <location>
        <begin position="1447"/>
        <end position="1467"/>
    </location>
</feature>
<name>A0ABT1H8W9_9NOCA</name>
<dbReference type="InterPro" id="IPR014862">
    <property type="entry name" value="TrwC"/>
</dbReference>
<evidence type="ECO:0000313" key="3">
    <source>
        <dbReference type="EMBL" id="MCP2163060.1"/>
    </source>
</evidence>
<dbReference type="CDD" id="cd18809">
    <property type="entry name" value="SF1_C_RecD"/>
    <property type="match status" value="1"/>
</dbReference>
<accession>A0ABT1H8W9</accession>
<organism evidence="3 4">
    <name type="scientific">Williamsia serinedens</name>
    <dbReference type="NCBI Taxonomy" id="391736"/>
    <lineage>
        <taxon>Bacteria</taxon>
        <taxon>Bacillati</taxon>
        <taxon>Actinomycetota</taxon>
        <taxon>Actinomycetes</taxon>
        <taxon>Mycobacteriales</taxon>
        <taxon>Nocardiaceae</taxon>
        <taxon>Williamsia</taxon>
    </lineage>
</organism>
<keyword evidence="4" id="KW-1185">Reference proteome</keyword>
<evidence type="ECO:0000313" key="4">
    <source>
        <dbReference type="Proteomes" id="UP001205740"/>
    </source>
</evidence>
<protein>
    <submittedName>
        <fullName evidence="3">Conjugative relaxase domain-containing protein, TrwC/TraI family</fullName>
    </submittedName>
</protein>
<dbReference type="Gene3D" id="2.30.30.940">
    <property type="match status" value="1"/>
</dbReference>
<gene>
    <name evidence="3" type="ORF">LX12_004273</name>
</gene>
<proteinExistence type="predicted"/>
<evidence type="ECO:0000259" key="2">
    <source>
        <dbReference type="Pfam" id="PF08751"/>
    </source>
</evidence>
<dbReference type="NCBIfam" id="NF041492">
    <property type="entry name" value="MobF"/>
    <property type="match status" value="1"/>
</dbReference>
<reference evidence="3 4" key="1">
    <citation type="submission" date="2022-06" db="EMBL/GenBank/DDBJ databases">
        <title>Genomic Encyclopedia of Archaeal and Bacterial Type Strains, Phase II (KMG-II): from individual species to whole genera.</title>
        <authorList>
            <person name="Goeker M."/>
        </authorList>
    </citation>
    <scope>NUCLEOTIDE SEQUENCE [LARGE SCALE GENOMIC DNA]</scope>
    <source>
        <strain evidence="3 4">DSM 45037</strain>
    </source>
</reference>
<dbReference type="InterPro" id="IPR027417">
    <property type="entry name" value="P-loop_NTPase"/>
</dbReference>
<dbReference type="Proteomes" id="UP001205740">
    <property type="component" value="Unassembled WGS sequence"/>
</dbReference>
<sequence length="1467" mass="157659">MTLHVLHAGDGYSYLTEQVASGDRLLEEGQSLADYYTAAGTPPGVWWGEGLKALADPDGLIGHDHPALAVGGRVEEAQMKALFGEGLHPNADALIAHLIEDGMSAEDAIKTARLGRKFPAFANEIPLLVRSDAAIKRYTNTHGHRPTLAERHAIERDVADELFTAERGRPLRTDRELASWMVNEKNKVRQPVAGFDLVFTPAKSVSVLWGLGEDHVRAAVTDAHHAAVTDALEWLQHEAIYTRTGTAGERQIDTRGITVAMFDHFDNRSGDPNFHTHATVSVKVQGTDGVWRSVDSKALHRHAVAASQRYNARIMAELRARLGVAVTARAMGEGKQPVLEVAGVDESLREMFSSRRTEIEARHDQLVREHRDRHGKMPSDRTSYALFQQATLDTREGKAPHRSLAQMRAGWREKAIEHLGSQAAVEAMIARALSPTAEHTPTFTHPDFEAARVVSRLEDRRATWTEPTLRAAVEAHIAPMRFATDDGRRAAIEDTITAARARTIALATPEFAATPAALQRANGESQLTRHGELLHTSNRILAAEGDLIEATRTPTAHIVTRDVIDAECARLAGESGRELNAGQRALVEHFTASGPLLRVGVGPAGAGKTTAMRAAARAWEATGRNVVALAPAKAAADLLGSEIGATGASVAAITYAYRGRLEHMGIPAGTLTDRFDAEIRPGTMLLVDEASMAATADLHALVQIARERGAIVCGLGDPYQLDAVETGGAFRLLADESHAPALTDVVRFGDDTAQAENSLKVRDGDHEAIALFTDRGWIHDGTTDELKTRIVADHLADTARGATGVLMAGTVEDVRDLNYAVQQAHRATGHADTATTTPLRDQHSAGVGDQIVTRTNDSSLRTVGGTRKGATVANGDLWTVQTVHADGSLTVRHITHRGRITLPAPYVRKSVELGYAVTVHRAQGVTVDIARALHSITANKRMLYVETTRGATANHLYVPTDQNVAIDTEGVHVDPTGRAPDATEVLRAALDNDGGHRAATTELRDALAAADDPERLATHYRAAHTLLRDAYITHVIDTALPASMVATIREAHPDSHARLRAALADLHDHGVNIVPLLRDAEDLHAARDAAAVLVARLAGAERPDRSPDALPPLPPRHPGTDHELADYAAAAADEHDRATHTRTGLRGALHRYDRALADLTAARLAHLTAELPAELGDRLRTDPDAARLGAAAARAAVLGADPRRTITNAVAQSDDAGDTLDATTLARQLDRATAAHAESGRSSWLAQHPELAAQFPAAAAADSPAWRQLVDDLAARHTHTGIDPAHHAGLLARRVNDPTGATATELLAAWRPDHTTAAAAHFAGAPTWITPPPLDAAHVDETLAATATEHYRALRDATRDAGRTAAVDLPAWTDHLGPVPDDGPERRTWIDTAAQVAAYRAHHDITATDSAIGAEPDHAGLAQRQTHRQLAEQIDELHTDMHPQQVREGHRAETVGVEREHTHRMGL</sequence>
<dbReference type="EMBL" id="JAMTCG010000011">
    <property type="protein sequence ID" value="MCP2163060.1"/>
    <property type="molecule type" value="Genomic_DNA"/>
</dbReference>
<feature type="region of interest" description="Disordered" evidence="1">
    <location>
        <begin position="1100"/>
        <end position="1121"/>
    </location>
</feature>
<feature type="domain" description="TrwC relaxase" evidence="2">
    <location>
        <begin position="8"/>
        <end position="417"/>
    </location>
</feature>
<dbReference type="SUPFAM" id="SSF55464">
    <property type="entry name" value="Origin of replication-binding domain, RBD-like"/>
    <property type="match status" value="1"/>
</dbReference>
<dbReference type="SUPFAM" id="SSF52540">
    <property type="entry name" value="P-loop containing nucleoside triphosphate hydrolases"/>
    <property type="match status" value="2"/>
</dbReference>
<dbReference type="Pfam" id="PF08751">
    <property type="entry name" value="TrwC"/>
    <property type="match status" value="1"/>
</dbReference>
<evidence type="ECO:0000256" key="1">
    <source>
        <dbReference type="SAM" id="MobiDB-lite"/>
    </source>
</evidence>
<dbReference type="RefSeq" id="WP_301284965.1">
    <property type="nucleotide sequence ID" value="NZ_BAAAOE010000002.1"/>
</dbReference>
<comment type="caution">
    <text evidence="3">The sequence shown here is derived from an EMBL/GenBank/DDBJ whole genome shotgun (WGS) entry which is preliminary data.</text>
</comment>
<dbReference type="Gene3D" id="3.40.50.300">
    <property type="entry name" value="P-loop containing nucleotide triphosphate hydrolases"/>
    <property type="match status" value="2"/>
</dbReference>
<dbReference type="Pfam" id="PF13604">
    <property type="entry name" value="AAA_30"/>
    <property type="match status" value="1"/>
</dbReference>